<dbReference type="EMBL" id="JANAVB010019560">
    <property type="protein sequence ID" value="KAJ6828269.1"/>
    <property type="molecule type" value="Genomic_DNA"/>
</dbReference>
<reference evidence="1" key="2">
    <citation type="submission" date="2023-04" db="EMBL/GenBank/DDBJ databases">
        <authorList>
            <person name="Bruccoleri R.E."/>
            <person name="Oakeley E.J."/>
            <person name="Faust A.-M."/>
            <person name="Dessus-Babus S."/>
            <person name="Altorfer M."/>
            <person name="Burckhardt D."/>
            <person name="Oertli M."/>
            <person name="Naumann U."/>
            <person name="Petersen F."/>
            <person name="Wong J."/>
        </authorList>
    </citation>
    <scope>NUCLEOTIDE SEQUENCE</scope>
    <source>
        <strain evidence="1">GSM-AAB239-AS_SAM_17_03QT</strain>
        <tissue evidence="1">Leaf</tissue>
    </source>
</reference>
<keyword evidence="2" id="KW-1185">Reference proteome</keyword>
<evidence type="ECO:0000313" key="1">
    <source>
        <dbReference type="EMBL" id="KAJ6828269.1"/>
    </source>
</evidence>
<dbReference type="Proteomes" id="UP001140949">
    <property type="component" value="Unassembled WGS sequence"/>
</dbReference>
<reference evidence="1" key="1">
    <citation type="journal article" date="2023" name="GigaByte">
        <title>Genome assembly of the bearded iris, Iris pallida Lam.</title>
        <authorList>
            <person name="Bruccoleri R.E."/>
            <person name="Oakeley E.J."/>
            <person name="Faust A.M.E."/>
            <person name="Altorfer M."/>
            <person name="Dessus-Babus S."/>
            <person name="Burckhardt D."/>
            <person name="Oertli M."/>
            <person name="Naumann U."/>
            <person name="Petersen F."/>
            <person name="Wong J."/>
        </authorList>
    </citation>
    <scope>NUCLEOTIDE SEQUENCE</scope>
    <source>
        <strain evidence="1">GSM-AAB239-AS_SAM_17_03QT</strain>
    </source>
</reference>
<evidence type="ECO:0000313" key="2">
    <source>
        <dbReference type="Proteomes" id="UP001140949"/>
    </source>
</evidence>
<dbReference type="AlphaFoldDB" id="A0AAX6GHU3"/>
<sequence>MPAHSASVLLMKFVQNCKTLRHSLRLLSASQGLQQDRELCARVQEIGLRVWASNPSQCREVSRDYRHLRCHTCMQRKQRSCYTKGAIDFFCLNIIKMNGPVYTWGKDLLPNSFFRYCCMIYSRLCHCCACNLLGPMCPL</sequence>
<organism evidence="1 2">
    <name type="scientific">Iris pallida</name>
    <name type="common">Sweet iris</name>
    <dbReference type="NCBI Taxonomy" id="29817"/>
    <lineage>
        <taxon>Eukaryota</taxon>
        <taxon>Viridiplantae</taxon>
        <taxon>Streptophyta</taxon>
        <taxon>Embryophyta</taxon>
        <taxon>Tracheophyta</taxon>
        <taxon>Spermatophyta</taxon>
        <taxon>Magnoliopsida</taxon>
        <taxon>Liliopsida</taxon>
        <taxon>Asparagales</taxon>
        <taxon>Iridaceae</taxon>
        <taxon>Iridoideae</taxon>
        <taxon>Irideae</taxon>
        <taxon>Iris</taxon>
    </lineage>
</organism>
<gene>
    <name evidence="1" type="ORF">M6B38_363825</name>
</gene>
<accession>A0AAX6GHU3</accession>
<protein>
    <submittedName>
        <fullName evidence="1">Prosaposin-like</fullName>
    </submittedName>
</protein>
<proteinExistence type="predicted"/>
<comment type="caution">
    <text evidence="1">The sequence shown here is derived from an EMBL/GenBank/DDBJ whole genome shotgun (WGS) entry which is preliminary data.</text>
</comment>
<name>A0AAX6GHU3_IRIPA</name>